<dbReference type="CDD" id="cd16024">
    <property type="entry name" value="GPI_EPT_2"/>
    <property type="match status" value="1"/>
</dbReference>
<feature type="transmembrane region" description="Helical" evidence="11">
    <location>
        <begin position="688"/>
        <end position="713"/>
    </location>
</feature>
<evidence type="ECO:0000256" key="8">
    <source>
        <dbReference type="ARBA" id="ARBA00022989"/>
    </source>
</evidence>
<dbReference type="GO" id="GO:0006506">
    <property type="term" value="P:GPI anchor biosynthetic process"/>
    <property type="evidence" value="ECO:0007669"/>
    <property type="project" value="UniProtKB-UniPathway"/>
</dbReference>
<keyword evidence="15" id="KW-1185">Reference proteome</keyword>
<keyword evidence="5" id="KW-0808">Transferase</keyword>
<keyword evidence="6 11" id="KW-0812">Transmembrane</keyword>
<dbReference type="Gene3D" id="3.40.720.10">
    <property type="entry name" value="Alkaline Phosphatase, subunit A"/>
    <property type="match status" value="1"/>
</dbReference>
<gene>
    <name evidence="14" type="ORF">PR003_g2602</name>
</gene>
<dbReference type="InterPro" id="IPR045687">
    <property type="entry name" value="PIGG/GPI7_C"/>
</dbReference>
<dbReference type="UniPathway" id="UPA00196"/>
<comment type="subcellular location">
    <subcellularLocation>
        <location evidence="1">Endoplasmic reticulum membrane</location>
        <topology evidence="1">Multi-pass membrane protein</topology>
    </subcellularLocation>
</comment>
<dbReference type="InterPro" id="IPR037674">
    <property type="entry name" value="PIG-G_N"/>
</dbReference>
<evidence type="ECO:0000256" key="6">
    <source>
        <dbReference type="ARBA" id="ARBA00022692"/>
    </source>
</evidence>
<feature type="transmembrane region" description="Helical" evidence="11">
    <location>
        <begin position="881"/>
        <end position="901"/>
    </location>
</feature>
<comment type="pathway">
    <text evidence="2">Glycolipid biosynthesis; glycosylphosphatidylinositol-anchor biosynthesis.</text>
</comment>
<keyword evidence="9 11" id="KW-0472">Membrane</keyword>
<accession>A0A6A4FS89</accession>
<evidence type="ECO:0000256" key="4">
    <source>
        <dbReference type="ARBA" id="ARBA00022502"/>
    </source>
</evidence>
<keyword evidence="4" id="KW-0337">GPI-anchor biosynthesis</keyword>
<evidence type="ECO:0000259" key="13">
    <source>
        <dbReference type="Pfam" id="PF19316"/>
    </source>
</evidence>
<comment type="similarity">
    <text evidence="3">Belongs to the PIGG/PIGN/PIGO family. PIGG subfamily.</text>
</comment>
<dbReference type="PANTHER" id="PTHR23072:SF0">
    <property type="entry name" value="GPI ETHANOLAMINE PHOSPHATE TRANSFERASE 2"/>
    <property type="match status" value="1"/>
</dbReference>
<feature type="chain" id="PRO_5025420537" description="GPI ethanolamine phosphate transferase 2 C-terminal domain-containing protein" evidence="12">
    <location>
        <begin position="19"/>
        <end position="937"/>
    </location>
</feature>
<feature type="transmembrane region" description="Helical" evidence="11">
    <location>
        <begin position="526"/>
        <end position="544"/>
    </location>
</feature>
<dbReference type="GO" id="GO:0051267">
    <property type="term" value="F:CP2 mannose-ethanolamine phosphotransferase activity"/>
    <property type="evidence" value="ECO:0007669"/>
    <property type="project" value="TreeGrafter"/>
</dbReference>
<evidence type="ECO:0000256" key="10">
    <source>
        <dbReference type="ARBA" id="ARBA00023180"/>
    </source>
</evidence>
<keyword evidence="7" id="KW-0256">Endoplasmic reticulum</keyword>
<evidence type="ECO:0000256" key="11">
    <source>
        <dbReference type="SAM" id="Phobius"/>
    </source>
</evidence>
<reference evidence="14 15" key="1">
    <citation type="submission" date="2018-08" db="EMBL/GenBank/DDBJ databases">
        <title>Genomic investigation of the strawberry pathogen Phytophthora fragariae indicates pathogenicity is determined by transcriptional variation in three key races.</title>
        <authorList>
            <person name="Adams T.M."/>
            <person name="Armitage A.D."/>
            <person name="Sobczyk M.K."/>
            <person name="Bates H.J."/>
            <person name="Dunwell J.M."/>
            <person name="Nellist C.F."/>
            <person name="Harrison R.J."/>
        </authorList>
    </citation>
    <scope>NUCLEOTIDE SEQUENCE [LARGE SCALE GENOMIC DNA]</scope>
    <source>
        <strain evidence="14 15">SCRP333</strain>
    </source>
</reference>
<dbReference type="GO" id="GO:0005789">
    <property type="term" value="C:endoplasmic reticulum membrane"/>
    <property type="evidence" value="ECO:0007669"/>
    <property type="project" value="UniProtKB-SubCell"/>
</dbReference>
<feature type="transmembrane region" description="Helical" evidence="11">
    <location>
        <begin position="556"/>
        <end position="573"/>
    </location>
</feature>
<dbReference type="InterPro" id="IPR002591">
    <property type="entry name" value="Phosphodiest/P_Trfase"/>
</dbReference>
<feature type="transmembrane region" description="Helical" evidence="11">
    <location>
        <begin position="462"/>
        <end position="485"/>
    </location>
</feature>
<dbReference type="PANTHER" id="PTHR23072">
    <property type="entry name" value="PHOSPHATIDYLINOSITOL GLYCAN-RELATED"/>
    <property type="match status" value="1"/>
</dbReference>
<organism evidence="14 15">
    <name type="scientific">Phytophthora rubi</name>
    <dbReference type="NCBI Taxonomy" id="129364"/>
    <lineage>
        <taxon>Eukaryota</taxon>
        <taxon>Sar</taxon>
        <taxon>Stramenopiles</taxon>
        <taxon>Oomycota</taxon>
        <taxon>Peronosporomycetes</taxon>
        <taxon>Peronosporales</taxon>
        <taxon>Peronosporaceae</taxon>
        <taxon>Phytophthora</taxon>
    </lineage>
</organism>
<name>A0A6A4FS89_9STRA</name>
<feature type="signal peptide" evidence="12">
    <location>
        <begin position="1"/>
        <end position="18"/>
    </location>
</feature>
<keyword evidence="8 11" id="KW-1133">Transmembrane helix</keyword>
<evidence type="ECO:0000256" key="12">
    <source>
        <dbReference type="SAM" id="SignalP"/>
    </source>
</evidence>
<dbReference type="SUPFAM" id="SSF53649">
    <property type="entry name" value="Alkaline phosphatase-like"/>
    <property type="match status" value="1"/>
</dbReference>
<feature type="transmembrane region" description="Helical" evidence="11">
    <location>
        <begin position="810"/>
        <end position="836"/>
    </location>
</feature>
<evidence type="ECO:0000256" key="3">
    <source>
        <dbReference type="ARBA" id="ARBA00005315"/>
    </source>
</evidence>
<feature type="domain" description="GPI ethanolamine phosphate transferase 2 C-terminal" evidence="13">
    <location>
        <begin position="456"/>
        <end position="921"/>
    </location>
</feature>
<evidence type="ECO:0000256" key="7">
    <source>
        <dbReference type="ARBA" id="ARBA00022824"/>
    </source>
</evidence>
<dbReference type="InterPro" id="IPR039527">
    <property type="entry name" value="PIGG/GPI7"/>
</dbReference>
<dbReference type="Pfam" id="PF01663">
    <property type="entry name" value="Phosphodiest"/>
    <property type="match status" value="1"/>
</dbReference>
<evidence type="ECO:0000256" key="5">
    <source>
        <dbReference type="ARBA" id="ARBA00022679"/>
    </source>
</evidence>
<evidence type="ECO:0000313" key="15">
    <source>
        <dbReference type="Proteomes" id="UP000434957"/>
    </source>
</evidence>
<feature type="transmembrane region" description="Helical" evidence="11">
    <location>
        <begin position="497"/>
        <end position="514"/>
    </location>
</feature>
<dbReference type="Proteomes" id="UP000434957">
    <property type="component" value="Unassembled WGS sequence"/>
</dbReference>
<dbReference type="Pfam" id="PF19316">
    <property type="entry name" value="PIGO_PIGG"/>
    <property type="match status" value="1"/>
</dbReference>
<dbReference type="InterPro" id="IPR017850">
    <property type="entry name" value="Alkaline_phosphatase_core_sf"/>
</dbReference>
<protein>
    <recommendedName>
        <fullName evidence="13">GPI ethanolamine phosphate transferase 2 C-terminal domain-containing protein</fullName>
    </recommendedName>
</protein>
<keyword evidence="10" id="KW-0325">Glycoprotein</keyword>
<feature type="transmembrane region" description="Helical" evidence="11">
    <location>
        <begin position="612"/>
        <end position="637"/>
    </location>
</feature>
<dbReference type="AlphaFoldDB" id="A0A6A4FS89"/>
<comment type="caution">
    <text evidence="14">The sequence shown here is derived from an EMBL/GenBank/DDBJ whole genome shotgun (WGS) entry which is preliminary data.</text>
</comment>
<evidence type="ECO:0000256" key="2">
    <source>
        <dbReference type="ARBA" id="ARBA00004687"/>
    </source>
</evidence>
<evidence type="ECO:0000256" key="9">
    <source>
        <dbReference type="ARBA" id="ARBA00023136"/>
    </source>
</evidence>
<feature type="transmembrane region" description="Helical" evidence="11">
    <location>
        <begin position="772"/>
        <end position="790"/>
    </location>
</feature>
<sequence length="937" mass="101943">MTPTLVLRLLCLCAGLGAYLCSSGLLRLNEVFFQPSAASPSDWNGQNPQRDNAHQTDAAYDRLVVVLIDALRADMVLGSAAMHGTTEGNEQQTKGELNAHMPFTSGLVTSGRALGYVAHASVPTVTMPRLKALVTGKAPAFIDILKNFNSAALDEDANLVSLLAASGKRIVFYGDDTWLKLFPETFKRSDGTSGFYTRDTVEVDDNVTRHLKEELDPTMQEEKSGDWDALVLHYLGLDHVGHLRGPRSPLMREKLEEMDDVVRLVVDSVRAQDAWRMEKDKAARPSLVLLCSDHGMSEVGNHGGATLEESSALLMFMRGDGKPMRSLDDISYKQKRSQVDLVPTISSLFGLSIPIYSSGLLLEDVVRASSGFALHPETYYLRALYRNFQQLYALANIKFHASALVTFDKQYEIPLSKLSKVLEGDEHGISVDKQTAAAVLEACETLQAKVAQSDGSEYNSTAIFSGLVFIFFSGVATLAMLIITVKMEADDKVVQQGSHLHAVLGVGSILQIASLSSSSSIENEHATAFFMTTSLLVTVGIVLLRRQNTLNIVSRPSNGLAWVGILLVITRMLRARNQIINFWRLNGLHVDTNLPGNEFATDDSVSILSTAAMFPLSILPLSTCVGVICAVVLRKAVHEIVSAQRKGELLAFFVGVCSGFLFLVGMTANLRVKELSDQNIVEDGSQALAGWISLDADASARVVYASVVLLTVLTSLAGRNLRLSLMEMIIWLLVGLLQRDANFPTLSLLCLQMESVARLLRCEQAAALRQDGVIVAGLALWLSQAAFFALGNSHLVSTIDISQSYHGLSAYSQSLVGALTFVSVFSGPLVCFVNLFQWLDATTSVKASSTLSGRETQGLTGSTNATKAACLTIFTYQALRFAVYTVVVYFMRFHLFIWSVFAPKMLYEVAHLAVSLVLVALLAPATSNSERELNGKL</sequence>
<evidence type="ECO:0000256" key="1">
    <source>
        <dbReference type="ARBA" id="ARBA00004477"/>
    </source>
</evidence>
<feature type="transmembrane region" description="Helical" evidence="11">
    <location>
        <begin position="649"/>
        <end position="668"/>
    </location>
</feature>
<feature type="transmembrane region" description="Helical" evidence="11">
    <location>
        <begin position="907"/>
        <end position="926"/>
    </location>
</feature>
<evidence type="ECO:0000313" key="14">
    <source>
        <dbReference type="EMBL" id="KAE9355896.1"/>
    </source>
</evidence>
<proteinExistence type="inferred from homology"/>
<dbReference type="EMBL" id="QXFT01000083">
    <property type="protein sequence ID" value="KAE9355896.1"/>
    <property type="molecule type" value="Genomic_DNA"/>
</dbReference>
<keyword evidence="12" id="KW-0732">Signal</keyword>